<reference evidence="1 2" key="1">
    <citation type="submission" date="2023-07" db="EMBL/GenBank/DDBJ databases">
        <title>Genomic Encyclopedia of Type Strains, Phase IV (KMG-IV): sequencing the most valuable type-strain genomes for metagenomic binning, comparative biology and taxonomic classification.</title>
        <authorList>
            <person name="Goeker M."/>
        </authorList>
    </citation>
    <scope>NUCLEOTIDE SEQUENCE [LARGE SCALE GENOMIC DNA]</scope>
    <source>
        <strain evidence="1 2">DSM 19154</strain>
    </source>
</reference>
<proteinExistence type="predicted"/>
<dbReference type="Proteomes" id="UP001225034">
    <property type="component" value="Unassembled WGS sequence"/>
</dbReference>
<sequence length="164" mass="18890">MDVRSDAFMTELERSILSANYDSAELLYREMSFDTFSSTMIVGAFDQPSFSYYTFLASLLIKQEEVRIHHLAVELLILPLCHIEGAYFSALYHVRKILYLTNGKDLAGMEMLLFLSEVPDQVVAKEEASQVAQVLLTLDHSNQIAREYVKSLKTQEKKNRRRPF</sequence>
<protein>
    <submittedName>
        <fullName evidence="1">Uncharacterized protein</fullName>
    </submittedName>
</protein>
<name>A0ABT9YCV5_9BACI</name>
<keyword evidence="2" id="KW-1185">Reference proteome</keyword>
<accession>A0ABT9YCV5</accession>
<evidence type="ECO:0000313" key="1">
    <source>
        <dbReference type="EMBL" id="MDQ0205686.1"/>
    </source>
</evidence>
<gene>
    <name evidence="1" type="ORF">J2S05_000460</name>
</gene>
<comment type="caution">
    <text evidence="1">The sequence shown here is derived from an EMBL/GenBank/DDBJ whole genome shotgun (WGS) entry which is preliminary data.</text>
</comment>
<evidence type="ECO:0000313" key="2">
    <source>
        <dbReference type="Proteomes" id="UP001225034"/>
    </source>
</evidence>
<organism evidence="1 2">
    <name type="scientific">Alkalicoccobacillus murimartini</name>
    <dbReference type="NCBI Taxonomy" id="171685"/>
    <lineage>
        <taxon>Bacteria</taxon>
        <taxon>Bacillati</taxon>
        <taxon>Bacillota</taxon>
        <taxon>Bacilli</taxon>
        <taxon>Bacillales</taxon>
        <taxon>Bacillaceae</taxon>
        <taxon>Alkalicoccobacillus</taxon>
    </lineage>
</organism>
<dbReference type="EMBL" id="JAUSUA010000001">
    <property type="protein sequence ID" value="MDQ0205686.1"/>
    <property type="molecule type" value="Genomic_DNA"/>
</dbReference>